<dbReference type="AlphaFoldDB" id="A0AAW4G7P1"/>
<protein>
    <submittedName>
        <fullName evidence="1">Uncharacterized protein</fullName>
    </submittedName>
</protein>
<evidence type="ECO:0000313" key="1">
    <source>
        <dbReference type="EMBL" id="MBM7279711.1"/>
    </source>
</evidence>
<dbReference type="RefSeq" id="WP_006897078.1">
    <property type="nucleotide sequence ID" value="NZ_CP059695.1"/>
</dbReference>
<reference evidence="1" key="1">
    <citation type="submission" date="2021-02" db="EMBL/GenBank/DDBJ databases">
        <title>Taxonomy, biology and ecology of Rhodococcus bacteria occurring in California pistachio and other woody hosts as revealed by genome sequence analyses.</title>
        <authorList>
            <person name="Riely B."/>
            <person name="Gai Y."/>
        </authorList>
    </citation>
    <scope>NUCLEOTIDE SEQUENCE</scope>
    <source>
        <strain evidence="1">BP-295</strain>
    </source>
</reference>
<gene>
    <name evidence="1" type="ORF">JTZ10_18355</name>
</gene>
<proteinExistence type="predicted"/>
<comment type="caution">
    <text evidence="1">The sequence shown here is derived from an EMBL/GenBank/DDBJ whole genome shotgun (WGS) entry which is preliminary data.</text>
</comment>
<evidence type="ECO:0000313" key="2">
    <source>
        <dbReference type="Proteomes" id="UP001195196"/>
    </source>
</evidence>
<accession>A0AAW4G7P1</accession>
<name>A0AAW4G7P1_GORRU</name>
<sequence>MADQDPPPGSARLQLADGIAVLRPEAAVFEAMVTGWSHQQMARNLSVGTIAAQVATIRRFQDFCGVAGPWHWTPRWSMTGSPNCAGSTAWPWARC</sequence>
<dbReference type="Proteomes" id="UP001195196">
    <property type="component" value="Unassembled WGS sequence"/>
</dbReference>
<organism evidence="1 2">
    <name type="scientific">Gordonia rubripertincta</name>
    <name type="common">Rhodococcus corallinus</name>
    <dbReference type="NCBI Taxonomy" id="36822"/>
    <lineage>
        <taxon>Bacteria</taxon>
        <taxon>Bacillati</taxon>
        <taxon>Actinomycetota</taxon>
        <taxon>Actinomycetes</taxon>
        <taxon>Mycobacteriales</taxon>
        <taxon>Gordoniaceae</taxon>
        <taxon>Gordonia</taxon>
    </lineage>
</organism>
<dbReference type="EMBL" id="JAFFGU010000010">
    <property type="protein sequence ID" value="MBM7279711.1"/>
    <property type="molecule type" value="Genomic_DNA"/>
</dbReference>